<keyword evidence="8" id="KW-0997">Cell inner membrane</keyword>
<keyword evidence="10" id="KW-1185">Reference proteome</keyword>
<evidence type="ECO:0000256" key="7">
    <source>
        <dbReference type="ARBA" id="ARBA00023136"/>
    </source>
</evidence>
<feature type="transmembrane region" description="Helical" evidence="8">
    <location>
        <begin position="103"/>
        <end position="123"/>
    </location>
</feature>
<keyword evidence="6 8" id="KW-1133">Transmembrane helix</keyword>
<feature type="transmembrane region" description="Helical" evidence="8">
    <location>
        <begin position="368"/>
        <end position="386"/>
    </location>
</feature>
<feature type="transmembrane region" description="Helical" evidence="8">
    <location>
        <begin position="62"/>
        <end position="82"/>
    </location>
</feature>
<dbReference type="Pfam" id="PF02652">
    <property type="entry name" value="Lactate_perm"/>
    <property type="match status" value="1"/>
</dbReference>
<feature type="transmembrane region" description="Helical" evidence="8">
    <location>
        <begin position="6"/>
        <end position="24"/>
    </location>
</feature>
<feature type="transmembrane region" description="Helical" evidence="8">
    <location>
        <begin position="503"/>
        <end position="525"/>
    </location>
</feature>
<dbReference type="PANTHER" id="PTHR30003">
    <property type="entry name" value="L-LACTATE PERMEASE"/>
    <property type="match status" value="1"/>
</dbReference>
<evidence type="ECO:0000256" key="4">
    <source>
        <dbReference type="ARBA" id="ARBA00022475"/>
    </source>
</evidence>
<evidence type="ECO:0000256" key="5">
    <source>
        <dbReference type="ARBA" id="ARBA00022692"/>
    </source>
</evidence>
<evidence type="ECO:0000256" key="6">
    <source>
        <dbReference type="ARBA" id="ARBA00022989"/>
    </source>
</evidence>
<feature type="transmembrane region" description="Helical" evidence="8">
    <location>
        <begin position="446"/>
        <end position="467"/>
    </location>
</feature>
<feature type="transmembrane region" description="Helical" evidence="8">
    <location>
        <begin position="129"/>
        <end position="149"/>
    </location>
</feature>
<feature type="transmembrane region" description="Helical" evidence="8">
    <location>
        <begin position="320"/>
        <end position="339"/>
    </location>
</feature>
<comment type="subcellular location">
    <subcellularLocation>
        <location evidence="8">Cell inner membrane</location>
        <topology evidence="8">Multi-pass membrane protein</topology>
    </subcellularLocation>
    <subcellularLocation>
        <location evidence="1">Cell membrane</location>
        <topology evidence="1">Multi-pass membrane protein</topology>
    </subcellularLocation>
</comment>
<feature type="transmembrane region" description="Helical" evidence="8">
    <location>
        <begin position="156"/>
        <end position="173"/>
    </location>
</feature>
<comment type="similarity">
    <text evidence="2 8">Belongs to the lactate permease family.</text>
</comment>
<feature type="transmembrane region" description="Helical" evidence="8">
    <location>
        <begin position="193"/>
        <end position="223"/>
    </location>
</feature>
<keyword evidence="3 8" id="KW-0813">Transport</keyword>
<evidence type="ECO:0000256" key="1">
    <source>
        <dbReference type="ARBA" id="ARBA00004651"/>
    </source>
</evidence>
<keyword evidence="5 8" id="KW-0812">Transmembrane</keyword>
<feature type="transmembrane region" description="Helical" evidence="8">
    <location>
        <begin position="31"/>
        <end position="50"/>
    </location>
</feature>
<dbReference type="Proteomes" id="UP001225596">
    <property type="component" value="Unassembled WGS sequence"/>
</dbReference>
<evidence type="ECO:0000256" key="8">
    <source>
        <dbReference type="RuleBase" id="RU365092"/>
    </source>
</evidence>
<evidence type="ECO:0000313" key="10">
    <source>
        <dbReference type="Proteomes" id="UP001225596"/>
    </source>
</evidence>
<comment type="function">
    <text evidence="8">Uptake of L-lactate across the membrane. Can also transport D-lactate and glycolate.</text>
</comment>
<dbReference type="InterPro" id="IPR003804">
    <property type="entry name" value="Lactate_perm"/>
</dbReference>
<evidence type="ECO:0000256" key="2">
    <source>
        <dbReference type="ARBA" id="ARBA00010100"/>
    </source>
</evidence>
<feature type="transmembrane region" description="Helical" evidence="8">
    <location>
        <begin position="479"/>
        <end position="497"/>
    </location>
</feature>
<accession>A0ABU1BRQ4</accession>
<evidence type="ECO:0000313" key="9">
    <source>
        <dbReference type="EMBL" id="MDQ9171076.1"/>
    </source>
</evidence>
<comment type="caution">
    <text evidence="8">Lacks conserved residue(s) required for the propagation of feature annotation.</text>
</comment>
<keyword evidence="4" id="KW-1003">Cell membrane</keyword>
<feature type="transmembrane region" description="Helical" evidence="8">
    <location>
        <begin position="406"/>
        <end position="426"/>
    </location>
</feature>
<gene>
    <name evidence="9" type="ORF">Q8A64_11725</name>
</gene>
<evidence type="ECO:0000256" key="3">
    <source>
        <dbReference type="ARBA" id="ARBA00022448"/>
    </source>
</evidence>
<dbReference type="RefSeq" id="WP_338437015.1">
    <property type="nucleotide sequence ID" value="NZ_JAUYVH010000007.1"/>
</dbReference>
<comment type="caution">
    <text evidence="9">The sequence shown here is derived from an EMBL/GenBank/DDBJ whole genome shotgun (WGS) entry which is preliminary data.</text>
</comment>
<protein>
    <recommendedName>
        <fullName evidence="8">L-lactate permease</fullName>
    </recommendedName>
</protein>
<reference evidence="9 10" key="1">
    <citation type="submission" date="2023-08" db="EMBL/GenBank/DDBJ databases">
        <title>Oxalobacteraceae gen .nov., isolated from river sludge outside the plant.</title>
        <authorList>
            <person name="Zhao S.Y."/>
        </authorList>
    </citation>
    <scope>NUCLEOTIDE SEQUENCE [LARGE SCALE GENOMIC DNA]</scope>
    <source>
        <strain evidence="9 10">R-40</strain>
    </source>
</reference>
<feature type="transmembrane region" description="Helical" evidence="8">
    <location>
        <begin position="261"/>
        <end position="278"/>
    </location>
</feature>
<sequence>MSSGFLALLAFAPILLSGILLVGFRMSAKVAMPIVFIVTSAIAMGVWGMSINRIIASSLQGLILTAGLLWIIFGAIMLLNTLKYSGAISTIRAGFSDISPDRRIQVILIAWLFGSFIEGASGFGTPAAVAAPLMVAVGFPAMAAVVFGLMIQSTPVSFGAVGTPMLVGVQGGLDRAALTSALAEKGLEWDALFRLIVSEVAIIHGICGTLMPLFLVMVMTRFFGRNRSWTEGLSILPFALFSAFAFTIPYMIAGIALGPEFPSMLGGLIGLAIVTLAAKKGFLVPKDIWDFAPASEWPTTWVSNLEKSMESLTEKKISRFMAWLPYVLLALLLVLSRTVKPFGDALKSVNLKFTDLLGEQGIGGDFQVLYLPGGLLLVVCIITYFLHRMRRADFMHAVRDSGGTLLGAGFVLIFTIPMVRVMINSGVNANGLLSMPISMAHGVSDLMGQVYPLLAPSVGALGAFLAGSNTVSNLMLSQFQFETAGLLSVSGALMVAIQSVGAAAGNMIAIHNVVAASATVGLLGREGLTLRITILPTIYYVALAGILGMIGLHVLGMTDPLLGYVSTPSLPK</sequence>
<dbReference type="PANTHER" id="PTHR30003:SF0">
    <property type="entry name" value="GLYCOLATE PERMEASE GLCA-RELATED"/>
    <property type="match status" value="1"/>
</dbReference>
<dbReference type="EMBL" id="JAUYVH010000007">
    <property type="protein sequence ID" value="MDQ9171076.1"/>
    <property type="molecule type" value="Genomic_DNA"/>
</dbReference>
<feature type="transmembrane region" description="Helical" evidence="8">
    <location>
        <begin position="537"/>
        <end position="556"/>
    </location>
</feature>
<proteinExistence type="inferred from homology"/>
<feature type="transmembrane region" description="Helical" evidence="8">
    <location>
        <begin position="235"/>
        <end position="255"/>
    </location>
</feature>
<organism evidence="9 10">
    <name type="scientific">Keguizhuia sedimenti</name>
    <dbReference type="NCBI Taxonomy" id="3064264"/>
    <lineage>
        <taxon>Bacteria</taxon>
        <taxon>Pseudomonadati</taxon>
        <taxon>Pseudomonadota</taxon>
        <taxon>Betaproteobacteria</taxon>
        <taxon>Burkholderiales</taxon>
        <taxon>Oxalobacteraceae</taxon>
        <taxon>Keguizhuia</taxon>
    </lineage>
</organism>
<name>A0ABU1BRQ4_9BURK</name>
<keyword evidence="7 8" id="KW-0472">Membrane</keyword>